<reference evidence="1" key="1">
    <citation type="submission" date="2022-08" db="EMBL/GenBank/DDBJ databases">
        <title>Draft genome sequencing of Roseisolibacter agri AW1220.</title>
        <authorList>
            <person name="Tobiishi Y."/>
            <person name="Tonouchi A."/>
        </authorList>
    </citation>
    <scope>NUCLEOTIDE SEQUENCE</scope>
    <source>
        <strain evidence="1">AW1220</strain>
    </source>
</reference>
<evidence type="ECO:0000313" key="2">
    <source>
        <dbReference type="Proteomes" id="UP001161325"/>
    </source>
</evidence>
<name>A0AA37QF00_9BACT</name>
<dbReference type="Proteomes" id="UP001161325">
    <property type="component" value="Unassembled WGS sequence"/>
</dbReference>
<accession>A0AA37QF00</accession>
<keyword evidence="2" id="KW-1185">Reference proteome</keyword>
<organism evidence="1 2">
    <name type="scientific">Roseisolibacter agri</name>
    <dbReference type="NCBI Taxonomy" id="2014610"/>
    <lineage>
        <taxon>Bacteria</taxon>
        <taxon>Pseudomonadati</taxon>
        <taxon>Gemmatimonadota</taxon>
        <taxon>Gemmatimonadia</taxon>
        <taxon>Gemmatimonadales</taxon>
        <taxon>Gemmatimonadaceae</taxon>
        <taxon>Roseisolibacter</taxon>
    </lineage>
</organism>
<evidence type="ECO:0000313" key="1">
    <source>
        <dbReference type="EMBL" id="GLC25563.1"/>
    </source>
</evidence>
<dbReference type="AlphaFoldDB" id="A0AA37QF00"/>
<sequence>MLAVAGAAACGDRSAGVTDPRTPSDAPSAAVVPGIAIGADSNPVSIARGASATVNVRVARISGFTGAVTLAVDTTGSARGIRATIANATIAAGDTAARAVTITVDTTATVSTTPASVRITASGTGVTTQTLLLGVVVTAAPTGGAFTLGFAGTTTGSTVVVGQSGTVRVVVRRTGGFTGPVTFTADSAGRPANVTITQGATVGDTVTLNIAAASGATPGNYTVTLRGTGTGVTAQTLALPLTVSPVGTFTVAGPTTATSATAGTTVSIPIRVARTGGFGSRVAFTATGAPAGVTLTFDSTARVGTTDTTVTLRVTLPATLAAGTYPITVSAVTPGLAAQTTTVNLTVAAAGVGFTFGSPLFVGNPVVLASATNVITLPINRTAGFTDPIAFSSTSTVSGFDVSVSPATRNGAEVVNVGITASGDLEAGVYPVTVTATTTGGRTLTTTFNVTVVRNNPSFGFQFVGPTTPLTVRAGGTTTATVTVQRISIIAPTAYLNVTNVARGITVTLDRNTTAEGTVTLTITADATALPGVYAFQLTGATERGVIPPLNMSVTVTAAGTTTTGNP</sequence>
<dbReference type="EMBL" id="BRXS01000003">
    <property type="protein sequence ID" value="GLC25563.1"/>
    <property type="molecule type" value="Genomic_DNA"/>
</dbReference>
<gene>
    <name evidence="1" type="ORF">rosag_20760</name>
</gene>
<comment type="caution">
    <text evidence="1">The sequence shown here is derived from an EMBL/GenBank/DDBJ whole genome shotgun (WGS) entry which is preliminary data.</text>
</comment>
<proteinExistence type="predicted"/>
<protein>
    <submittedName>
        <fullName evidence="1">Uncharacterized protein</fullName>
    </submittedName>
</protein>